<dbReference type="Pfam" id="PF00534">
    <property type="entry name" value="Glycos_transf_1"/>
    <property type="match status" value="2"/>
</dbReference>
<dbReference type="Pfam" id="PF13439">
    <property type="entry name" value="Glyco_transf_4"/>
    <property type="match status" value="2"/>
</dbReference>
<dbReference type="InterPro" id="IPR050194">
    <property type="entry name" value="Glycosyltransferase_grp1"/>
</dbReference>
<feature type="domain" description="Glycosyl transferase family 1" evidence="1">
    <location>
        <begin position="627"/>
        <end position="792"/>
    </location>
</feature>
<dbReference type="InterPro" id="IPR028098">
    <property type="entry name" value="Glyco_trans_4-like_N"/>
</dbReference>
<dbReference type="PANTHER" id="PTHR45947:SF3">
    <property type="entry name" value="SULFOQUINOVOSYL TRANSFERASE SQD2"/>
    <property type="match status" value="1"/>
</dbReference>
<feature type="domain" description="Glycosyltransferase subfamily 4-like N-terminal" evidence="2">
    <location>
        <begin position="446"/>
        <end position="613"/>
    </location>
</feature>
<sequence>MNHDVLENNLLRPAKRSALDELTSVPGVQAAPRRTAQRASKDVRIAIVHDWLVTYAGAEKVLEQIIACFPDADLFSLVDFLDDRSFLRGKPVTTSFIQKLPLARSKYRSYLPLMPLAIEQLDVSAYDVVISSSHAVAKGILTGPDQVHISYVHSPIRYAWDLQHQYLQQSKLTNGPKSALARLILHYMRNWDIRTSNSVDHFVANSAFIARRIKKVYQRDAQVIFPPVDVEAFSMCTQKEDFYLTASRMVPYKKIDLIVEAFAQMPGRKLVVIGDGPDMAKIRAKAGPNVEIMGYQPFQVLKDRMSRAKAFVFAAEEDFGISVVEAQACGTPVIAYGKGGALETVRDLSEPKPTGMFFDEQNTGSIIAAVNRFDELAHWFLPENCRGNAEQFSAGHFRERFFAHVRASVPALRTATLPAYVPYRSCGQTDTNVPRILAVDQSGVLGGAELSLLEIVKALRSRIEVVLFDDGPFNTALAKTGVEVNVLDAGALKNVRKQGGSLPKGQALKGLISLVRETAKRARKADVIYANTQRAMVIGALAGKLARRPVVWHLRDIVSAEHFGGKQLAIIKWCARLGLTHVIANSAASAQAFAKLTRFDSRRIDVVFNGIDAQPFDALRAVPQAVLRERLNLPREAFLVGSFSRLARWKGQHVLLEAMVLNPQMHAVLVGAPLFGEDQYEVELRAFVATHKLGSRVHFLGFQHDIPACMCAVDAVVHTSITPEPFGRVIVEGMLAQRPVVASRAGGVLEIIDDYENGVLCTPGDAHALADTLAELRSNGELRDKLIRNGYRTAQERFGTRGYVDGVAGILKGVAGGKAVRFIRG</sequence>
<evidence type="ECO:0000313" key="4">
    <source>
        <dbReference type="Proteomes" id="UP001430614"/>
    </source>
</evidence>
<feature type="domain" description="Glycosyltransferase subfamily 4-like N-terminal" evidence="2">
    <location>
        <begin position="91"/>
        <end position="231"/>
    </location>
</feature>
<dbReference type="CDD" id="cd03801">
    <property type="entry name" value="GT4_PimA-like"/>
    <property type="match status" value="1"/>
</dbReference>
<gene>
    <name evidence="3" type="ORF">LJ655_24190</name>
</gene>
<dbReference type="Proteomes" id="UP001430614">
    <property type="component" value="Unassembled WGS sequence"/>
</dbReference>
<comment type="caution">
    <text evidence="3">The sequence shown here is derived from an EMBL/GenBank/DDBJ whole genome shotgun (WGS) entry which is preliminary data.</text>
</comment>
<protein>
    <submittedName>
        <fullName evidence="3">Glycosyltransferase family 4 protein</fullName>
    </submittedName>
</protein>
<accession>A0ABS8KJI6</accession>
<dbReference type="Gene3D" id="3.40.50.2000">
    <property type="entry name" value="Glycogen Phosphorylase B"/>
    <property type="match status" value="3"/>
</dbReference>
<feature type="domain" description="Glycosyl transferase family 1" evidence="1">
    <location>
        <begin position="238"/>
        <end position="375"/>
    </location>
</feature>
<evidence type="ECO:0000259" key="2">
    <source>
        <dbReference type="Pfam" id="PF13439"/>
    </source>
</evidence>
<keyword evidence="4" id="KW-1185">Reference proteome</keyword>
<dbReference type="InterPro" id="IPR001296">
    <property type="entry name" value="Glyco_trans_1"/>
</dbReference>
<evidence type="ECO:0000259" key="1">
    <source>
        <dbReference type="Pfam" id="PF00534"/>
    </source>
</evidence>
<dbReference type="RefSeq" id="WP_230563743.1">
    <property type="nucleotide sequence ID" value="NZ_JAJITC010000015.1"/>
</dbReference>
<dbReference type="SUPFAM" id="SSF53756">
    <property type="entry name" value="UDP-Glycosyltransferase/glycogen phosphorylase"/>
    <property type="match status" value="2"/>
</dbReference>
<reference evidence="3 4" key="1">
    <citation type="submission" date="2021-11" db="EMBL/GenBank/DDBJ databases">
        <authorList>
            <person name="Oh E.-T."/>
            <person name="Kim S.-B."/>
        </authorList>
    </citation>
    <scope>NUCLEOTIDE SEQUENCE [LARGE SCALE GENOMIC DNA]</scope>
    <source>
        <strain evidence="3 4">MMS20-SJTN17</strain>
    </source>
</reference>
<dbReference type="EMBL" id="JAJITC010000015">
    <property type="protein sequence ID" value="MCC8404936.1"/>
    <property type="molecule type" value="Genomic_DNA"/>
</dbReference>
<dbReference type="PANTHER" id="PTHR45947">
    <property type="entry name" value="SULFOQUINOVOSYL TRANSFERASE SQD2"/>
    <property type="match status" value="1"/>
</dbReference>
<organism evidence="3 4">
    <name type="scientific">Paraburkholderia translucens</name>
    <dbReference type="NCBI Taxonomy" id="2886945"/>
    <lineage>
        <taxon>Bacteria</taxon>
        <taxon>Pseudomonadati</taxon>
        <taxon>Pseudomonadota</taxon>
        <taxon>Betaproteobacteria</taxon>
        <taxon>Burkholderiales</taxon>
        <taxon>Burkholderiaceae</taxon>
        <taxon>Paraburkholderia</taxon>
    </lineage>
</organism>
<evidence type="ECO:0000313" key="3">
    <source>
        <dbReference type="EMBL" id="MCC8404936.1"/>
    </source>
</evidence>
<name>A0ABS8KJI6_9BURK</name>
<proteinExistence type="predicted"/>
<dbReference type="CDD" id="cd03804">
    <property type="entry name" value="GT4_WbaZ-like"/>
    <property type="match status" value="1"/>
</dbReference>